<keyword evidence="3" id="KW-1185">Reference proteome</keyword>
<dbReference type="Proteomes" id="UP000289738">
    <property type="component" value="Chromosome B03"/>
</dbReference>
<evidence type="ECO:0000259" key="1">
    <source>
        <dbReference type="PROSITE" id="PS51277"/>
    </source>
</evidence>
<accession>A0A445A0C3</accession>
<sequence>MDGQTNFCATSLEFLFDFARYLFGSNMQFKTLTTTYLTNLIMVLHNQRIEGDFSSRCVRISPMSYPCVDFLDSL</sequence>
<protein>
    <recommendedName>
        <fullName evidence="1">BURP domain-containing protein</fullName>
    </recommendedName>
</protein>
<evidence type="ECO:0000313" key="3">
    <source>
        <dbReference type="Proteomes" id="UP000289738"/>
    </source>
</evidence>
<gene>
    <name evidence="2" type="ORF">Ahy_B03g064768</name>
</gene>
<comment type="caution">
    <text evidence="2">The sequence shown here is derived from an EMBL/GenBank/DDBJ whole genome shotgun (WGS) entry which is preliminary data.</text>
</comment>
<evidence type="ECO:0000313" key="2">
    <source>
        <dbReference type="EMBL" id="RYR19870.1"/>
    </source>
</evidence>
<reference evidence="2 3" key="1">
    <citation type="submission" date="2019-01" db="EMBL/GenBank/DDBJ databases">
        <title>Sequencing of cultivated peanut Arachis hypogaea provides insights into genome evolution and oil improvement.</title>
        <authorList>
            <person name="Chen X."/>
        </authorList>
    </citation>
    <scope>NUCLEOTIDE SEQUENCE [LARGE SCALE GENOMIC DNA]</scope>
    <source>
        <strain evidence="3">cv. Fuhuasheng</strain>
        <tissue evidence="2">Leaves</tissue>
    </source>
</reference>
<feature type="domain" description="BURP" evidence="1">
    <location>
        <begin position="1"/>
        <end position="74"/>
    </location>
</feature>
<name>A0A445A0C3_ARAHY</name>
<organism evidence="2 3">
    <name type="scientific">Arachis hypogaea</name>
    <name type="common">Peanut</name>
    <dbReference type="NCBI Taxonomy" id="3818"/>
    <lineage>
        <taxon>Eukaryota</taxon>
        <taxon>Viridiplantae</taxon>
        <taxon>Streptophyta</taxon>
        <taxon>Embryophyta</taxon>
        <taxon>Tracheophyta</taxon>
        <taxon>Spermatophyta</taxon>
        <taxon>Magnoliopsida</taxon>
        <taxon>eudicotyledons</taxon>
        <taxon>Gunneridae</taxon>
        <taxon>Pentapetalae</taxon>
        <taxon>rosids</taxon>
        <taxon>fabids</taxon>
        <taxon>Fabales</taxon>
        <taxon>Fabaceae</taxon>
        <taxon>Papilionoideae</taxon>
        <taxon>50 kb inversion clade</taxon>
        <taxon>dalbergioids sensu lato</taxon>
        <taxon>Dalbergieae</taxon>
        <taxon>Pterocarpus clade</taxon>
        <taxon>Arachis</taxon>
    </lineage>
</organism>
<dbReference type="AlphaFoldDB" id="A0A445A0C3"/>
<proteinExistence type="predicted"/>
<dbReference type="EMBL" id="SDMP01000013">
    <property type="protein sequence ID" value="RYR19870.1"/>
    <property type="molecule type" value="Genomic_DNA"/>
</dbReference>
<dbReference type="InterPro" id="IPR004873">
    <property type="entry name" value="BURP_dom"/>
</dbReference>
<dbReference type="PROSITE" id="PS51277">
    <property type="entry name" value="BURP"/>
    <property type="match status" value="1"/>
</dbReference>